<dbReference type="Gene3D" id="3.40.50.1110">
    <property type="entry name" value="SGNH hydrolase"/>
    <property type="match status" value="1"/>
</dbReference>
<dbReference type="InterPro" id="IPR036514">
    <property type="entry name" value="SGNH_hydro_sf"/>
</dbReference>
<dbReference type="STRING" id="408657.SAMN04487995_1387"/>
<dbReference type="GO" id="GO:0016788">
    <property type="term" value="F:hydrolase activity, acting on ester bonds"/>
    <property type="evidence" value="ECO:0007669"/>
    <property type="project" value="UniProtKB-ARBA"/>
</dbReference>
<evidence type="ECO:0000313" key="1">
    <source>
        <dbReference type="EMBL" id="SEI56521.1"/>
    </source>
</evidence>
<dbReference type="SUPFAM" id="SSF52266">
    <property type="entry name" value="SGNH hydrolase"/>
    <property type="match status" value="1"/>
</dbReference>
<dbReference type="AlphaFoldDB" id="A0A1H6RL47"/>
<name>A0A1H6RL47_9BACT</name>
<gene>
    <name evidence="1" type="ORF">SAMN04487995_1387</name>
</gene>
<dbReference type="OrthoDB" id="9764164at2"/>
<dbReference type="EMBL" id="FNXY01000002">
    <property type="protein sequence ID" value="SEI56521.1"/>
    <property type="molecule type" value="Genomic_DNA"/>
</dbReference>
<dbReference type="PROSITE" id="PS51257">
    <property type="entry name" value="PROKAR_LIPOPROTEIN"/>
    <property type="match status" value="1"/>
</dbReference>
<keyword evidence="2" id="KW-1185">Reference proteome</keyword>
<protein>
    <recommendedName>
        <fullName evidence="3">GDSL-like Lipase/Acylhydrolase</fullName>
    </recommendedName>
</protein>
<accession>A0A1H6RL47</accession>
<dbReference type="Proteomes" id="UP000199532">
    <property type="component" value="Unassembled WGS sequence"/>
</dbReference>
<evidence type="ECO:0008006" key="3">
    <source>
        <dbReference type="Google" id="ProtNLM"/>
    </source>
</evidence>
<evidence type="ECO:0000313" key="2">
    <source>
        <dbReference type="Proteomes" id="UP000199532"/>
    </source>
</evidence>
<reference evidence="1 2" key="1">
    <citation type="submission" date="2016-10" db="EMBL/GenBank/DDBJ databases">
        <authorList>
            <person name="de Groot N.N."/>
        </authorList>
    </citation>
    <scope>NUCLEOTIDE SEQUENCE [LARGE SCALE GENOMIC DNA]</scope>
    <source>
        <strain evidence="1 2">DSM 19938</strain>
    </source>
</reference>
<sequence>MKKNYTFFILLVAPIFFLSCNKNTDSLSPYTNIDNPLKAGEILIPVKADPSFAWAPAAGSVNLGDLEITGSSEPFMIAIGDANAAGYRDGGLYRQGQLTSYPNLVARQMGLTNFKQPLFDKEYGNGTGYLVRERSSAMPFFQEVTNNTAWTERGSVYLKPYNGTAVNNFAIPGSGNNIFHLNPGQELAAYVDYYKHNPKPADFSNVNYLWVNQRLNASLANRFAGNGKESLNDYLKTIRPDLALVESGLDVFISANINGGNGYPYGGSEFTWELYIHNYLKEKGTKYVYATVPDVIDFPYFHWFNYDQLMKKSGKAIGVKADDSDHSMAATPESLFLPTANVANIFNKTFKNPHLMDSDVIRKTEIARPNFYNDLLVRWSKEYNYAVVDFYSVYKKIIAGKYISEDGFKIDPSYPNGNFFSADGIYPTAIGQAVLANEVIKVLNTTHHAQIPLINITRYANEMDQVK</sequence>
<organism evidence="1 2">
    <name type="scientific">Dyadobacter koreensis</name>
    <dbReference type="NCBI Taxonomy" id="408657"/>
    <lineage>
        <taxon>Bacteria</taxon>
        <taxon>Pseudomonadati</taxon>
        <taxon>Bacteroidota</taxon>
        <taxon>Cytophagia</taxon>
        <taxon>Cytophagales</taxon>
        <taxon>Spirosomataceae</taxon>
        <taxon>Dyadobacter</taxon>
    </lineage>
</organism>
<dbReference type="RefSeq" id="WP_090333792.1">
    <property type="nucleotide sequence ID" value="NZ_FNXY01000002.1"/>
</dbReference>
<proteinExistence type="predicted"/>